<dbReference type="PANTHER" id="PTHR43179">
    <property type="entry name" value="RHAMNOSYLTRANSFERASE WBBL"/>
    <property type="match status" value="1"/>
</dbReference>
<name>A0A1M7K2L0_9BACI</name>
<accession>A0A1M7K2L0</accession>
<evidence type="ECO:0000256" key="1">
    <source>
        <dbReference type="ARBA" id="ARBA00004776"/>
    </source>
</evidence>
<gene>
    <name evidence="7" type="ORF">SAMN05216179_0551</name>
</gene>
<dbReference type="STRING" id="1027249.SAMN05216179_0551"/>
<dbReference type="Proteomes" id="UP000184184">
    <property type="component" value="Unassembled WGS sequence"/>
</dbReference>
<keyword evidence="5" id="KW-0472">Membrane</keyword>
<sequence>MLTSIILVDYNSAKVTRKMLESIREFKYIKQIIIVDNNSQLENYEELIGYTKGLERSKSKKINVLRSDENLGYFGGLNLGIDFVLKNYEGENVLIANNDLLFEEDFFEILNQEKFNVKDLVIAPRVKTIDGHEQNPHLISKIGKKNILLYDFYYLNYYLGMLILKVKRKFMGRRKVKQVDKGMEIFAGIGAIYILTPYFFDCYRTLECPVFLWGEEIFLAHQIERVNGKIVYNPKLKVKHLESVTTSQMPSKEKYLLTKKSYKIYKKYMTK</sequence>
<protein>
    <submittedName>
        <fullName evidence="7">Glycosyltransferase, GT2 family</fullName>
    </submittedName>
</protein>
<keyword evidence="5" id="KW-0812">Transmembrane</keyword>
<keyword evidence="3" id="KW-0328">Glycosyltransferase</keyword>
<dbReference type="Pfam" id="PF00535">
    <property type="entry name" value="Glycos_transf_2"/>
    <property type="match status" value="1"/>
</dbReference>
<evidence type="ECO:0000259" key="6">
    <source>
        <dbReference type="Pfam" id="PF00535"/>
    </source>
</evidence>
<dbReference type="GO" id="GO:0016757">
    <property type="term" value="F:glycosyltransferase activity"/>
    <property type="evidence" value="ECO:0007669"/>
    <property type="project" value="UniProtKB-KW"/>
</dbReference>
<reference evidence="7 8" key="1">
    <citation type="submission" date="2016-11" db="EMBL/GenBank/DDBJ databases">
        <authorList>
            <person name="Jaros S."/>
            <person name="Januszkiewicz K."/>
            <person name="Wedrychowicz H."/>
        </authorList>
    </citation>
    <scope>NUCLEOTIDE SEQUENCE [LARGE SCALE GENOMIC DNA]</scope>
    <source>
        <strain evidence="7 8">CGMCC 1.10681</strain>
    </source>
</reference>
<comment type="similarity">
    <text evidence="2">Belongs to the glycosyltransferase 2 family.</text>
</comment>
<evidence type="ECO:0000256" key="4">
    <source>
        <dbReference type="ARBA" id="ARBA00022679"/>
    </source>
</evidence>
<dbReference type="EMBL" id="FRCZ01000001">
    <property type="protein sequence ID" value="SHM59434.1"/>
    <property type="molecule type" value="Genomic_DNA"/>
</dbReference>
<dbReference type="AlphaFoldDB" id="A0A1M7K2L0"/>
<keyword evidence="8" id="KW-1185">Reference proteome</keyword>
<organism evidence="7 8">
    <name type="scientific">Gracilibacillus kekensis</name>
    <dbReference type="NCBI Taxonomy" id="1027249"/>
    <lineage>
        <taxon>Bacteria</taxon>
        <taxon>Bacillati</taxon>
        <taxon>Bacillota</taxon>
        <taxon>Bacilli</taxon>
        <taxon>Bacillales</taxon>
        <taxon>Bacillaceae</taxon>
        <taxon>Gracilibacillus</taxon>
    </lineage>
</organism>
<dbReference type="InterPro" id="IPR029044">
    <property type="entry name" value="Nucleotide-diphossugar_trans"/>
</dbReference>
<keyword evidence="4 7" id="KW-0808">Transferase</keyword>
<feature type="domain" description="Glycosyltransferase 2-like" evidence="6">
    <location>
        <begin position="4"/>
        <end position="146"/>
    </location>
</feature>
<evidence type="ECO:0000256" key="5">
    <source>
        <dbReference type="SAM" id="Phobius"/>
    </source>
</evidence>
<evidence type="ECO:0000256" key="3">
    <source>
        <dbReference type="ARBA" id="ARBA00022676"/>
    </source>
</evidence>
<feature type="transmembrane region" description="Helical" evidence="5">
    <location>
        <begin position="147"/>
        <end position="164"/>
    </location>
</feature>
<proteinExistence type="inferred from homology"/>
<dbReference type="InterPro" id="IPR001173">
    <property type="entry name" value="Glyco_trans_2-like"/>
</dbReference>
<evidence type="ECO:0000256" key="2">
    <source>
        <dbReference type="ARBA" id="ARBA00006739"/>
    </source>
</evidence>
<evidence type="ECO:0000313" key="7">
    <source>
        <dbReference type="EMBL" id="SHM59434.1"/>
    </source>
</evidence>
<keyword evidence="5" id="KW-1133">Transmembrane helix</keyword>
<dbReference type="RefSeq" id="WP_073199406.1">
    <property type="nucleotide sequence ID" value="NZ_FRCZ01000001.1"/>
</dbReference>
<dbReference type="PANTHER" id="PTHR43179:SF12">
    <property type="entry name" value="GALACTOFURANOSYLTRANSFERASE GLFT2"/>
    <property type="match status" value="1"/>
</dbReference>
<dbReference type="Gene3D" id="3.90.550.10">
    <property type="entry name" value="Spore Coat Polysaccharide Biosynthesis Protein SpsA, Chain A"/>
    <property type="match status" value="1"/>
</dbReference>
<comment type="pathway">
    <text evidence="1">Cell wall biogenesis; cell wall polysaccharide biosynthesis.</text>
</comment>
<dbReference type="SUPFAM" id="SSF53448">
    <property type="entry name" value="Nucleotide-diphospho-sugar transferases"/>
    <property type="match status" value="1"/>
</dbReference>
<dbReference type="OrthoDB" id="8936324at2"/>
<evidence type="ECO:0000313" key="8">
    <source>
        <dbReference type="Proteomes" id="UP000184184"/>
    </source>
</evidence>